<accession>A0A162KDL9</accession>
<dbReference type="AlphaFoldDB" id="A0A162KDL9"/>
<evidence type="ECO:0000313" key="3">
    <source>
        <dbReference type="Proteomes" id="UP000076881"/>
    </source>
</evidence>
<dbReference type="Proteomes" id="UP000076881">
    <property type="component" value="Unassembled WGS sequence"/>
</dbReference>
<protein>
    <submittedName>
        <fullName evidence="2">Uncharacterized protein</fullName>
    </submittedName>
</protein>
<evidence type="ECO:0000256" key="1">
    <source>
        <dbReference type="SAM" id="MobiDB-lite"/>
    </source>
</evidence>
<feature type="compositionally biased region" description="Polar residues" evidence="1">
    <location>
        <begin position="214"/>
        <end position="227"/>
    </location>
</feature>
<dbReference type="EMBL" id="AZHF01000001">
    <property type="protein sequence ID" value="OAA81072.1"/>
    <property type="molecule type" value="Genomic_DNA"/>
</dbReference>
<feature type="compositionally biased region" description="Basic and acidic residues" evidence="1">
    <location>
        <begin position="82"/>
        <end position="91"/>
    </location>
</feature>
<proteinExistence type="predicted"/>
<organism evidence="2 3">
    <name type="scientific">Akanthomyces lecanii RCEF 1005</name>
    <dbReference type="NCBI Taxonomy" id="1081108"/>
    <lineage>
        <taxon>Eukaryota</taxon>
        <taxon>Fungi</taxon>
        <taxon>Dikarya</taxon>
        <taxon>Ascomycota</taxon>
        <taxon>Pezizomycotina</taxon>
        <taxon>Sordariomycetes</taxon>
        <taxon>Hypocreomycetidae</taxon>
        <taxon>Hypocreales</taxon>
        <taxon>Cordycipitaceae</taxon>
        <taxon>Akanthomyces</taxon>
        <taxon>Cordyceps confragosa</taxon>
    </lineage>
</organism>
<feature type="compositionally biased region" description="Polar residues" evidence="1">
    <location>
        <begin position="112"/>
        <end position="124"/>
    </location>
</feature>
<feature type="region of interest" description="Disordered" evidence="1">
    <location>
        <begin position="170"/>
        <end position="195"/>
    </location>
</feature>
<feature type="region of interest" description="Disordered" evidence="1">
    <location>
        <begin position="78"/>
        <end position="124"/>
    </location>
</feature>
<keyword evidence="3" id="KW-1185">Reference proteome</keyword>
<evidence type="ECO:0000313" key="2">
    <source>
        <dbReference type="EMBL" id="OAA81072.1"/>
    </source>
</evidence>
<sequence>MVYRYTLPAQHSPYACQQRELSLRSQTISNAIASTPTLKRASLYTQEFPTSKAHPLNRQPWVEQIDKENVKITTYPVSSKNTFDEDGRQYDPADPTTWGIKPLPPLPPLPNDGTSNSHKASSILSRPDDDAAMLLSPVMQPYTESAGVQNLAQLIGDNLRIDDEHIEHAQHRTTSSSYHDPESEPSRVESPISNGHANVLTATNLAKFGKTNDRLSNLRSGSPSSATGELIQQDDIDPQHDSSSVVNG</sequence>
<gene>
    <name evidence="2" type="ORF">LEL_00617</name>
</gene>
<dbReference type="OrthoDB" id="4861246at2759"/>
<comment type="caution">
    <text evidence="2">The sequence shown here is derived from an EMBL/GenBank/DDBJ whole genome shotgun (WGS) entry which is preliminary data.</text>
</comment>
<name>A0A162KDL9_CORDF</name>
<reference evidence="2 3" key="1">
    <citation type="journal article" date="2016" name="Genome Biol. Evol.">
        <title>Divergent and convergent evolution of fungal pathogenicity.</title>
        <authorList>
            <person name="Shang Y."/>
            <person name="Xiao G."/>
            <person name="Zheng P."/>
            <person name="Cen K."/>
            <person name="Zhan S."/>
            <person name="Wang C."/>
        </authorList>
    </citation>
    <scope>NUCLEOTIDE SEQUENCE [LARGE SCALE GENOMIC DNA]</scope>
    <source>
        <strain evidence="2 3">RCEF 1005</strain>
    </source>
</reference>
<feature type="region of interest" description="Disordered" evidence="1">
    <location>
        <begin position="211"/>
        <end position="248"/>
    </location>
</feature>